<feature type="compositionally biased region" description="Basic and acidic residues" evidence="1">
    <location>
        <begin position="23"/>
        <end position="32"/>
    </location>
</feature>
<organism evidence="2 3">
    <name type="scientific">Agrobacterium tumefaciens</name>
    <dbReference type="NCBI Taxonomy" id="358"/>
    <lineage>
        <taxon>Bacteria</taxon>
        <taxon>Pseudomonadati</taxon>
        <taxon>Pseudomonadota</taxon>
        <taxon>Alphaproteobacteria</taxon>
        <taxon>Hyphomicrobiales</taxon>
        <taxon>Rhizobiaceae</taxon>
        <taxon>Rhizobium/Agrobacterium group</taxon>
        <taxon>Agrobacterium</taxon>
        <taxon>Agrobacterium tumefaciens complex</taxon>
    </lineage>
</organism>
<evidence type="ECO:0000313" key="3">
    <source>
        <dbReference type="Proteomes" id="UP000237717"/>
    </source>
</evidence>
<reference evidence="2 3" key="1">
    <citation type="submission" date="2018-02" db="EMBL/GenBank/DDBJ databases">
        <title>Complete genome sequence of Agrobacterium tumefaciens 1D1609.</title>
        <authorList>
            <person name="Cho S.-T."/>
            <person name="Haryono M."/>
            <person name="Chang H.-H."/>
            <person name="Santos M.N."/>
            <person name="Lai E.-M."/>
            <person name="Kuo C.-H."/>
        </authorList>
    </citation>
    <scope>NUCLEOTIDE SEQUENCE [LARGE SCALE GENOMIC DNA]</scope>
    <source>
        <strain evidence="2 3">1D1609</strain>
    </source>
</reference>
<protein>
    <submittedName>
        <fullName evidence="2">Uncharacterized protein</fullName>
    </submittedName>
</protein>
<dbReference type="EMBL" id="CP026925">
    <property type="protein sequence ID" value="AVH45093.1"/>
    <property type="molecule type" value="Genomic_DNA"/>
</dbReference>
<evidence type="ECO:0000256" key="1">
    <source>
        <dbReference type="SAM" id="MobiDB-lite"/>
    </source>
</evidence>
<proteinExistence type="predicted"/>
<name>A0A2L2LL84_AGRTU</name>
<dbReference type="Proteomes" id="UP000237717">
    <property type="component" value="Chromosome II"/>
</dbReference>
<dbReference type="AlphaFoldDB" id="A0A2L2LL84"/>
<gene>
    <name evidence="2" type="ORF">At1D1609_50540</name>
</gene>
<sequence>MRSLLGTKQDTIEACITAEQLTSDEREERPDGAGEGEENGSTQKHHMQRLVREGVTKACTERTEGVFLQRVVGVLCTRPADERRDDDEVTCDIGAIGNPCSEGGKKQTTCGRPMDRTILVPSESSATALFTSSRLTSSGTIACQVGAISAAPMPPRKVRPISALIDSMPVWDRT</sequence>
<evidence type="ECO:0000313" key="2">
    <source>
        <dbReference type="EMBL" id="AVH45093.1"/>
    </source>
</evidence>
<accession>A0A2L2LL84</accession>
<feature type="region of interest" description="Disordered" evidence="1">
    <location>
        <begin position="16"/>
        <end position="48"/>
    </location>
</feature>